<proteinExistence type="predicted"/>
<accession>A0A7K3VYE8</accession>
<gene>
    <name evidence="3" type="ORF">GCU56_04550</name>
</gene>
<dbReference type="Pfam" id="PF13193">
    <property type="entry name" value="AMP-binding_C"/>
    <property type="match status" value="1"/>
</dbReference>
<protein>
    <submittedName>
        <fullName evidence="3">Acyl--CoA ligase</fullName>
    </submittedName>
</protein>
<name>A0A7K3VYE8_9ACTN</name>
<evidence type="ECO:0000259" key="1">
    <source>
        <dbReference type="Pfam" id="PF00501"/>
    </source>
</evidence>
<dbReference type="Gene3D" id="3.40.50.12780">
    <property type="entry name" value="N-terminal domain of ligase-like"/>
    <property type="match status" value="1"/>
</dbReference>
<dbReference type="AlphaFoldDB" id="A0A7K3VYE8"/>
<evidence type="ECO:0000259" key="2">
    <source>
        <dbReference type="Pfam" id="PF13193"/>
    </source>
</evidence>
<dbReference type="InterPro" id="IPR042099">
    <property type="entry name" value="ANL_N_sf"/>
</dbReference>
<dbReference type="InterPro" id="IPR045851">
    <property type="entry name" value="AMP-bd_C_sf"/>
</dbReference>
<dbReference type="Proteomes" id="UP000470246">
    <property type="component" value="Unassembled WGS sequence"/>
</dbReference>
<dbReference type="InterPro" id="IPR000873">
    <property type="entry name" value="AMP-dep_synth/lig_dom"/>
</dbReference>
<keyword evidence="3" id="KW-0436">Ligase</keyword>
<dbReference type="Gene3D" id="3.30.300.30">
    <property type="match status" value="1"/>
</dbReference>
<dbReference type="GO" id="GO:0016878">
    <property type="term" value="F:acid-thiol ligase activity"/>
    <property type="evidence" value="ECO:0007669"/>
    <property type="project" value="UniProtKB-ARBA"/>
</dbReference>
<evidence type="ECO:0000313" key="4">
    <source>
        <dbReference type="Proteomes" id="UP000470246"/>
    </source>
</evidence>
<dbReference type="EMBL" id="JAAGWF010000005">
    <property type="protein sequence ID" value="NEK57143.1"/>
    <property type="molecule type" value="Genomic_DNA"/>
</dbReference>
<feature type="domain" description="AMP-binding enzyme C-terminal" evidence="2">
    <location>
        <begin position="411"/>
        <end position="486"/>
    </location>
</feature>
<comment type="caution">
    <text evidence="3">The sequence shown here is derived from an EMBL/GenBank/DDBJ whole genome shotgun (WGS) entry which is preliminary data.</text>
</comment>
<dbReference type="PANTHER" id="PTHR43767">
    <property type="entry name" value="LONG-CHAIN-FATTY-ACID--COA LIGASE"/>
    <property type="match status" value="1"/>
</dbReference>
<dbReference type="SUPFAM" id="SSF56801">
    <property type="entry name" value="Acetyl-CoA synthetase-like"/>
    <property type="match status" value="1"/>
</dbReference>
<sequence length="505" mass="53172">MPHSWTVSDQLHWVAGRRPDATALVDASGEVSFGAFHRRVQALAGHLAPLAGGRVGLYLANRREWAEAFFACQLAGIGVVPVNDRYQERELRHLVEDAGIGLVVSDGAAHRGDVLAGLRGDVDTLLVGDAYERALAGADPARPRHHDESAVLYTSGTTALAKGVRLTQANQALGTFLGPATLLAMTAADTVLIATPLGHRVGQVRLLGGLLTGARTVLTSDARPGTLVDAVEQFGVTVTGMVPTIARDLAFSDTRPGPRLASLRVLSVTGEAMTAELRERVAGMLPGTELWTFFASTETGLATALPPEQFTARPRSSGRPLPGVELAVHDLGTGITGRTGSGEILVRSGEPGSYAVGAGYVGAAAQSPFTDEDGWFHTGDIGVLDEDGWLEITGRSKDMILSGGFNIAAQEVEDVLRQHPAVRDVAVTGEPDERFGERVVAWVVTGAEGGATADELRAFTGARVAAFKRPRVVRFVDDLPRTATGKIAKWRLSGAPATDAGEPLR</sequence>
<dbReference type="InterPro" id="IPR050237">
    <property type="entry name" value="ATP-dep_AMP-bd_enzyme"/>
</dbReference>
<dbReference type="InterPro" id="IPR025110">
    <property type="entry name" value="AMP-bd_C"/>
</dbReference>
<organism evidence="3 4">
    <name type="scientific">Geodermatophilus sabuli</name>
    <dbReference type="NCBI Taxonomy" id="1564158"/>
    <lineage>
        <taxon>Bacteria</taxon>
        <taxon>Bacillati</taxon>
        <taxon>Actinomycetota</taxon>
        <taxon>Actinomycetes</taxon>
        <taxon>Geodermatophilales</taxon>
        <taxon>Geodermatophilaceae</taxon>
        <taxon>Geodermatophilus</taxon>
    </lineage>
</organism>
<keyword evidence="4" id="KW-1185">Reference proteome</keyword>
<evidence type="ECO:0000313" key="3">
    <source>
        <dbReference type="EMBL" id="NEK57143.1"/>
    </source>
</evidence>
<dbReference type="PANTHER" id="PTHR43767:SF1">
    <property type="entry name" value="NONRIBOSOMAL PEPTIDE SYNTHASE PES1 (EUROFUNG)-RELATED"/>
    <property type="match status" value="1"/>
</dbReference>
<dbReference type="Pfam" id="PF00501">
    <property type="entry name" value="AMP-binding"/>
    <property type="match status" value="1"/>
</dbReference>
<reference evidence="3 4" key="1">
    <citation type="submission" date="2020-02" db="EMBL/GenBank/DDBJ databases">
        <title>Geodermatophilus sabuli CPCC 205279 I12A-02694.</title>
        <authorList>
            <person name="Jiang Z."/>
        </authorList>
    </citation>
    <scope>NUCLEOTIDE SEQUENCE [LARGE SCALE GENOMIC DNA]</scope>
    <source>
        <strain evidence="3 4">I12A-02694</strain>
    </source>
</reference>
<dbReference type="RefSeq" id="WP_163480323.1">
    <property type="nucleotide sequence ID" value="NZ_JAAGWF010000005.1"/>
</dbReference>
<feature type="domain" description="AMP-dependent synthetase/ligase" evidence="1">
    <location>
        <begin position="12"/>
        <end position="348"/>
    </location>
</feature>